<dbReference type="RefSeq" id="WP_145732298.1">
    <property type="nucleotide sequence ID" value="NZ_VITR01000006.1"/>
</dbReference>
<keyword evidence="2" id="KW-1185">Reference proteome</keyword>
<organism evidence="1 2">
    <name type="scientific">Nitrospirillum amazonense</name>
    <dbReference type="NCBI Taxonomy" id="28077"/>
    <lineage>
        <taxon>Bacteria</taxon>
        <taxon>Pseudomonadati</taxon>
        <taxon>Pseudomonadota</taxon>
        <taxon>Alphaproteobacteria</taxon>
        <taxon>Rhodospirillales</taxon>
        <taxon>Azospirillaceae</taxon>
        <taxon>Nitrospirillum</taxon>
    </lineage>
</organism>
<dbReference type="EMBL" id="VITR01000006">
    <property type="protein sequence ID" value="TWB42573.1"/>
    <property type="molecule type" value="Genomic_DNA"/>
</dbReference>
<gene>
    <name evidence="1" type="ORF">FBZ90_106173</name>
</gene>
<evidence type="ECO:0000313" key="2">
    <source>
        <dbReference type="Proteomes" id="UP000315751"/>
    </source>
</evidence>
<evidence type="ECO:0000313" key="1">
    <source>
        <dbReference type="EMBL" id="TWB42573.1"/>
    </source>
</evidence>
<dbReference type="Proteomes" id="UP000315751">
    <property type="component" value="Unassembled WGS sequence"/>
</dbReference>
<dbReference type="AlphaFoldDB" id="A0A560H8C4"/>
<accession>A0A560H8C4</accession>
<proteinExistence type="predicted"/>
<protein>
    <submittedName>
        <fullName evidence="1">Uncharacterized protein</fullName>
    </submittedName>
</protein>
<reference evidence="1 2" key="1">
    <citation type="submission" date="2019-06" db="EMBL/GenBank/DDBJ databases">
        <title>Genomic Encyclopedia of Type Strains, Phase IV (KMG-V): Genome sequencing to study the core and pangenomes of soil and plant-associated prokaryotes.</title>
        <authorList>
            <person name="Whitman W."/>
        </authorList>
    </citation>
    <scope>NUCLEOTIDE SEQUENCE [LARGE SCALE GENOMIC DNA]</scope>
    <source>
        <strain evidence="1 2">BR 11622</strain>
    </source>
</reference>
<comment type="caution">
    <text evidence="1">The sequence shown here is derived from an EMBL/GenBank/DDBJ whole genome shotgun (WGS) entry which is preliminary data.</text>
</comment>
<sequence>MDDMMMIAEFEELVDLHGPDPDLWPAADRPRAVALLTRSSAAQTVMAQARLMEQALTAMPLDQASAELRRSILAIPSASPTASVEARSSKQRPADQRLMIGGPRWRSGRMPIFAGGGGRGTGVGLWGGGISAALASGLAAAAVGIVLGVHGVSPIALSSADTHASATTEYMKAMTEIDTEIGQ</sequence>
<name>A0A560H8C4_9PROT</name>
<dbReference type="OrthoDB" id="7359669at2"/>